<accession>A0ABP8XET3</accession>
<feature type="domain" description="HTH tetR-type" evidence="5">
    <location>
        <begin position="22"/>
        <end position="82"/>
    </location>
</feature>
<dbReference type="SUPFAM" id="SSF46689">
    <property type="entry name" value="Homeodomain-like"/>
    <property type="match status" value="1"/>
</dbReference>
<dbReference type="EMBL" id="BAABIC010000023">
    <property type="protein sequence ID" value="GAA4706646.1"/>
    <property type="molecule type" value="Genomic_DNA"/>
</dbReference>
<dbReference type="InterPro" id="IPR036271">
    <property type="entry name" value="Tet_transcr_reg_TetR-rel_C_sf"/>
</dbReference>
<dbReference type="SUPFAM" id="SSF48498">
    <property type="entry name" value="Tetracyclin repressor-like, C-terminal domain"/>
    <property type="match status" value="1"/>
</dbReference>
<dbReference type="InterPro" id="IPR001647">
    <property type="entry name" value="HTH_TetR"/>
</dbReference>
<protein>
    <submittedName>
        <fullName evidence="6">TetR/AcrR family transcriptional regulator</fullName>
    </submittedName>
</protein>
<evidence type="ECO:0000256" key="3">
    <source>
        <dbReference type="ARBA" id="ARBA00023163"/>
    </source>
</evidence>
<dbReference type="InterPro" id="IPR009057">
    <property type="entry name" value="Homeodomain-like_sf"/>
</dbReference>
<evidence type="ECO:0000256" key="4">
    <source>
        <dbReference type="PROSITE-ProRule" id="PRU00335"/>
    </source>
</evidence>
<evidence type="ECO:0000313" key="7">
    <source>
        <dbReference type="Proteomes" id="UP001500325"/>
    </source>
</evidence>
<dbReference type="InterPro" id="IPR004111">
    <property type="entry name" value="Repressor_TetR_C"/>
</dbReference>
<dbReference type="PROSITE" id="PS50977">
    <property type="entry name" value="HTH_TETR_2"/>
    <property type="match status" value="1"/>
</dbReference>
<keyword evidence="1" id="KW-0805">Transcription regulation</keyword>
<evidence type="ECO:0000259" key="5">
    <source>
        <dbReference type="PROSITE" id="PS50977"/>
    </source>
</evidence>
<dbReference type="PRINTS" id="PR00455">
    <property type="entry name" value="HTHTETR"/>
</dbReference>
<comment type="caution">
    <text evidence="6">The sequence shown here is derived from an EMBL/GenBank/DDBJ whole genome shotgun (WGS) entry which is preliminary data.</text>
</comment>
<organism evidence="6 7">
    <name type="scientific">Pseudonocardia yuanmonensis</name>
    <dbReference type="NCBI Taxonomy" id="1095914"/>
    <lineage>
        <taxon>Bacteria</taxon>
        <taxon>Bacillati</taxon>
        <taxon>Actinomycetota</taxon>
        <taxon>Actinomycetes</taxon>
        <taxon>Pseudonocardiales</taxon>
        <taxon>Pseudonocardiaceae</taxon>
        <taxon>Pseudonocardia</taxon>
    </lineage>
</organism>
<dbReference type="PANTHER" id="PTHR30055">
    <property type="entry name" value="HTH-TYPE TRANSCRIPTIONAL REGULATOR RUTR"/>
    <property type="match status" value="1"/>
</dbReference>
<gene>
    <name evidence="6" type="ORF">GCM10023215_53940</name>
</gene>
<dbReference type="Gene3D" id="1.10.357.10">
    <property type="entry name" value="Tetracycline Repressor, domain 2"/>
    <property type="match status" value="1"/>
</dbReference>
<evidence type="ECO:0000256" key="2">
    <source>
        <dbReference type="ARBA" id="ARBA00023125"/>
    </source>
</evidence>
<dbReference type="Proteomes" id="UP001500325">
    <property type="component" value="Unassembled WGS sequence"/>
</dbReference>
<dbReference type="InterPro" id="IPR050109">
    <property type="entry name" value="HTH-type_TetR-like_transc_reg"/>
</dbReference>
<feature type="DNA-binding region" description="H-T-H motif" evidence="4">
    <location>
        <begin position="45"/>
        <end position="64"/>
    </location>
</feature>
<dbReference type="Pfam" id="PF00440">
    <property type="entry name" value="TetR_N"/>
    <property type="match status" value="1"/>
</dbReference>
<dbReference type="PANTHER" id="PTHR30055:SF151">
    <property type="entry name" value="TRANSCRIPTIONAL REGULATORY PROTEIN"/>
    <property type="match status" value="1"/>
</dbReference>
<evidence type="ECO:0000313" key="6">
    <source>
        <dbReference type="EMBL" id="GAA4706646.1"/>
    </source>
</evidence>
<keyword evidence="2 4" id="KW-0238">DNA-binding</keyword>
<proteinExistence type="predicted"/>
<evidence type="ECO:0000256" key="1">
    <source>
        <dbReference type="ARBA" id="ARBA00023015"/>
    </source>
</evidence>
<keyword evidence="3" id="KW-0804">Transcription</keyword>
<dbReference type="RefSeq" id="WP_345383567.1">
    <property type="nucleotide sequence ID" value="NZ_BAABIC010000023.1"/>
</dbReference>
<name>A0ABP8XET3_9PSEU</name>
<keyword evidence="7" id="KW-1185">Reference proteome</keyword>
<reference evidence="7" key="1">
    <citation type="journal article" date="2019" name="Int. J. Syst. Evol. Microbiol.">
        <title>The Global Catalogue of Microorganisms (GCM) 10K type strain sequencing project: providing services to taxonomists for standard genome sequencing and annotation.</title>
        <authorList>
            <consortium name="The Broad Institute Genomics Platform"/>
            <consortium name="The Broad Institute Genome Sequencing Center for Infectious Disease"/>
            <person name="Wu L."/>
            <person name="Ma J."/>
        </authorList>
    </citation>
    <scope>NUCLEOTIDE SEQUENCE [LARGE SCALE GENOMIC DNA]</scope>
    <source>
        <strain evidence="7">JCM 18055</strain>
    </source>
</reference>
<sequence>MDALSPLEAVWNAGPGPAGREGLSLARIVAAAIELADAEGLDAVSMSRVAKALGFTPMSLYRHVGSKEELVLHMQDVAVGPPPAELDPAPGADWREGVERWAWATVRCMRAHPWILQTLPMLGPPATPNQLTWLEYGLRTLRPTPLSEPEKLYVMLMLNAHTFGDLTFHEAEAADTPESAYESLFTRFLDPARFPALIEAFGKGAFAAGPDPAEDRDAQFRFGLERILDGVARLIEARAGSRP</sequence>
<dbReference type="Pfam" id="PF02909">
    <property type="entry name" value="TetR_C_1"/>
    <property type="match status" value="1"/>
</dbReference>
<dbReference type="Gene3D" id="1.10.10.60">
    <property type="entry name" value="Homeodomain-like"/>
    <property type="match status" value="1"/>
</dbReference>